<dbReference type="SUPFAM" id="SSF159888">
    <property type="entry name" value="YdhG-like"/>
    <property type="match status" value="1"/>
</dbReference>
<gene>
    <name evidence="3" type="ORF">RM779_27725</name>
</gene>
<dbReference type="RefSeq" id="WP_311620623.1">
    <property type="nucleotide sequence ID" value="NZ_JAVREV010000019.1"/>
</dbReference>
<feature type="domain" description="YdhG-like" evidence="2">
    <location>
        <begin position="40"/>
        <end position="130"/>
    </location>
</feature>
<name>A0ABU2SBK8_9ACTN</name>
<feature type="region of interest" description="Disordered" evidence="1">
    <location>
        <begin position="1"/>
        <end position="23"/>
    </location>
</feature>
<proteinExistence type="predicted"/>
<dbReference type="Proteomes" id="UP001183615">
    <property type="component" value="Unassembled WGS sequence"/>
</dbReference>
<dbReference type="Pfam" id="PF08818">
    <property type="entry name" value="DUF1801"/>
    <property type="match status" value="1"/>
</dbReference>
<reference evidence="4" key="1">
    <citation type="submission" date="2023-07" db="EMBL/GenBank/DDBJ databases">
        <title>30 novel species of actinomycetes from the DSMZ collection.</title>
        <authorList>
            <person name="Nouioui I."/>
        </authorList>
    </citation>
    <scope>NUCLEOTIDE SEQUENCE [LARGE SCALE GENOMIC DNA]</scope>
    <source>
        <strain evidence="4">DSM 41886</strain>
    </source>
</reference>
<accession>A0ABU2SBK8</accession>
<protein>
    <submittedName>
        <fullName evidence="3">DUF1801 domain-containing protein</fullName>
    </submittedName>
</protein>
<sequence length="131" mass="14210">MKERAQELKASARRGSRAAKAAEDEAAVVAKIAEMQGSDRDMAERLHAVIKASAPDLAAKLWYGMPAYAKDGKVVCFFQSAHKFKARYATLGFNDAAYLDEGTMWPTAFALKELTAADEAKIGELVRKAVG</sequence>
<organism evidence="3 4">
    <name type="scientific">Streptomyces johnsoniae</name>
    <dbReference type="NCBI Taxonomy" id="3075532"/>
    <lineage>
        <taxon>Bacteria</taxon>
        <taxon>Bacillati</taxon>
        <taxon>Actinomycetota</taxon>
        <taxon>Actinomycetes</taxon>
        <taxon>Kitasatosporales</taxon>
        <taxon>Streptomycetaceae</taxon>
        <taxon>Streptomyces</taxon>
    </lineage>
</organism>
<comment type="caution">
    <text evidence="3">The sequence shown here is derived from an EMBL/GenBank/DDBJ whole genome shotgun (WGS) entry which is preliminary data.</text>
</comment>
<keyword evidence="4" id="KW-1185">Reference proteome</keyword>
<evidence type="ECO:0000259" key="2">
    <source>
        <dbReference type="Pfam" id="PF08818"/>
    </source>
</evidence>
<evidence type="ECO:0000256" key="1">
    <source>
        <dbReference type="SAM" id="MobiDB-lite"/>
    </source>
</evidence>
<dbReference type="Gene3D" id="3.90.1150.200">
    <property type="match status" value="1"/>
</dbReference>
<dbReference type="EMBL" id="JAVREV010000019">
    <property type="protein sequence ID" value="MDT0446357.1"/>
    <property type="molecule type" value="Genomic_DNA"/>
</dbReference>
<evidence type="ECO:0000313" key="4">
    <source>
        <dbReference type="Proteomes" id="UP001183615"/>
    </source>
</evidence>
<dbReference type="InterPro" id="IPR014922">
    <property type="entry name" value="YdhG-like"/>
</dbReference>
<evidence type="ECO:0000313" key="3">
    <source>
        <dbReference type="EMBL" id="MDT0446357.1"/>
    </source>
</evidence>